<dbReference type="EMBL" id="ML995847">
    <property type="protein sequence ID" value="KAF2768122.1"/>
    <property type="molecule type" value="Genomic_DNA"/>
</dbReference>
<gene>
    <name evidence="2" type="ORF">EJ03DRAFT_295198</name>
</gene>
<feature type="domain" description="BTB" evidence="1">
    <location>
        <begin position="27"/>
        <end position="99"/>
    </location>
</feature>
<dbReference type="PROSITE" id="PS50097">
    <property type="entry name" value="BTB"/>
    <property type="match status" value="1"/>
</dbReference>
<dbReference type="InterPro" id="IPR000210">
    <property type="entry name" value="BTB/POZ_dom"/>
</dbReference>
<dbReference type="PANTHER" id="PTHR47843">
    <property type="entry name" value="BTB DOMAIN-CONTAINING PROTEIN-RELATED"/>
    <property type="match status" value="1"/>
</dbReference>
<evidence type="ECO:0000313" key="2">
    <source>
        <dbReference type="EMBL" id="KAF2768122.1"/>
    </source>
</evidence>
<organism evidence="2 3">
    <name type="scientific">Teratosphaeria nubilosa</name>
    <dbReference type="NCBI Taxonomy" id="161662"/>
    <lineage>
        <taxon>Eukaryota</taxon>
        <taxon>Fungi</taxon>
        <taxon>Dikarya</taxon>
        <taxon>Ascomycota</taxon>
        <taxon>Pezizomycotina</taxon>
        <taxon>Dothideomycetes</taxon>
        <taxon>Dothideomycetidae</taxon>
        <taxon>Mycosphaerellales</taxon>
        <taxon>Teratosphaeriaceae</taxon>
        <taxon>Teratosphaeria</taxon>
    </lineage>
</organism>
<dbReference type="Gene3D" id="3.30.710.10">
    <property type="entry name" value="Potassium Channel Kv1.1, Chain A"/>
    <property type="match status" value="1"/>
</dbReference>
<protein>
    <recommendedName>
        <fullName evidence="1">BTB domain-containing protein</fullName>
    </recommendedName>
</protein>
<dbReference type="Proteomes" id="UP000799436">
    <property type="component" value="Unassembled WGS sequence"/>
</dbReference>
<name>A0A6G1L6A6_9PEZI</name>
<dbReference type="PANTHER" id="PTHR47843:SF2">
    <property type="entry name" value="BTB DOMAIN-CONTAINING PROTEIN"/>
    <property type="match status" value="1"/>
</dbReference>
<dbReference type="OrthoDB" id="194443at2759"/>
<accession>A0A6G1L6A6</accession>
<reference evidence="2" key="1">
    <citation type="journal article" date="2020" name="Stud. Mycol.">
        <title>101 Dothideomycetes genomes: a test case for predicting lifestyles and emergence of pathogens.</title>
        <authorList>
            <person name="Haridas S."/>
            <person name="Albert R."/>
            <person name="Binder M."/>
            <person name="Bloem J."/>
            <person name="Labutti K."/>
            <person name="Salamov A."/>
            <person name="Andreopoulos B."/>
            <person name="Baker S."/>
            <person name="Barry K."/>
            <person name="Bills G."/>
            <person name="Bluhm B."/>
            <person name="Cannon C."/>
            <person name="Castanera R."/>
            <person name="Culley D."/>
            <person name="Daum C."/>
            <person name="Ezra D."/>
            <person name="Gonzalez J."/>
            <person name="Henrissat B."/>
            <person name="Kuo A."/>
            <person name="Liang C."/>
            <person name="Lipzen A."/>
            <person name="Lutzoni F."/>
            <person name="Magnuson J."/>
            <person name="Mondo S."/>
            <person name="Nolan M."/>
            <person name="Ohm R."/>
            <person name="Pangilinan J."/>
            <person name="Park H.-J."/>
            <person name="Ramirez L."/>
            <person name="Alfaro M."/>
            <person name="Sun H."/>
            <person name="Tritt A."/>
            <person name="Yoshinaga Y."/>
            <person name="Zwiers L.-H."/>
            <person name="Turgeon B."/>
            <person name="Goodwin S."/>
            <person name="Spatafora J."/>
            <person name="Crous P."/>
            <person name="Grigoriev I."/>
        </authorList>
    </citation>
    <scope>NUCLEOTIDE SEQUENCE</scope>
    <source>
        <strain evidence="2">CBS 116005</strain>
    </source>
</reference>
<dbReference type="CDD" id="cd18186">
    <property type="entry name" value="BTB_POZ_ZBTB_KLHL-like"/>
    <property type="match status" value="1"/>
</dbReference>
<dbReference type="InterPro" id="IPR011333">
    <property type="entry name" value="SKP1/BTB/POZ_sf"/>
</dbReference>
<sequence length="235" mass="26699">MADERAVKKALSSTPDCRPAGEALCGEIIELHVGTNEAPGRIFRAHKDLLNFYSGYFQAATNGKFVEAEKGRIYLPNDDVYTVHDFMTWLYTRDVPRGSGWCTIYSRLCKLWIWASLLEVPLLANMVIDAIRDENVRTWRLPTNQIKLIWENTAAGSKLRAMIAMLFGTYSLDRNITSEINRSSWVADAIWDVLKVVLERQRKGVTKQPTKEELSGMDLCDYHIHGEGVKCAKKV</sequence>
<dbReference type="AlphaFoldDB" id="A0A6G1L6A6"/>
<dbReference type="Pfam" id="PF00651">
    <property type="entry name" value="BTB"/>
    <property type="match status" value="1"/>
</dbReference>
<evidence type="ECO:0000259" key="1">
    <source>
        <dbReference type="PROSITE" id="PS50097"/>
    </source>
</evidence>
<evidence type="ECO:0000313" key="3">
    <source>
        <dbReference type="Proteomes" id="UP000799436"/>
    </source>
</evidence>
<dbReference type="SUPFAM" id="SSF54695">
    <property type="entry name" value="POZ domain"/>
    <property type="match status" value="1"/>
</dbReference>
<proteinExistence type="predicted"/>
<keyword evidence="3" id="KW-1185">Reference proteome</keyword>